<sequence>MTAHFVFWARVIAQMHRRTADGQGLSWLHPCLPLSCFPLFDVSLSCLSEKVNQQPQQDREDKEKEWNFGERKTELWQILTFFNLFFLINCY</sequence>
<dbReference type="EMBL" id="GGEC01032351">
    <property type="protein sequence ID" value="MBX12835.1"/>
    <property type="molecule type" value="Transcribed_RNA"/>
</dbReference>
<dbReference type="AlphaFoldDB" id="A0A2P2L4B3"/>
<protein>
    <submittedName>
        <fullName evidence="1">Uncharacterized protein MANES_08G162300</fullName>
    </submittedName>
</protein>
<organism evidence="1">
    <name type="scientific">Rhizophora mucronata</name>
    <name type="common">Asiatic mangrove</name>
    <dbReference type="NCBI Taxonomy" id="61149"/>
    <lineage>
        <taxon>Eukaryota</taxon>
        <taxon>Viridiplantae</taxon>
        <taxon>Streptophyta</taxon>
        <taxon>Embryophyta</taxon>
        <taxon>Tracheophyta</taxon>
        <taxon>Spermatophyta</taxon>
        <taxon>Magnoliopsida</taxon>
        <taxon>eudicotyledons</taxon>
        <taxon>Gunneridae</taxon>
        <taxon>Pentapetalae</taxon>
        <taxon>rosids</taxon>
        <taxon>fabids</taxon>
        <taxon>Malpighiales</taxon>
        <taxon>Rhizophoraceae</taxon>
        <taxon>Rhizophora</taxon>
    </lineage>
</organism>
<name>A0A2P2L4B3_RHIMU</name>
<accession>A0A2P2L4B3</accession>
<evidence type="ECO:0000313" key="1">
    <source>
        <dbReference type="EMBL" id="MBX12835.1"/>
    </source>
</evidence>
<proteinExistence type="predicted"/>
<reference evidence="1" key="1">
    <citation type="submission" date="2018-02" db="EMBL/GenBank/DDBJ databases">
        <title>Rhizophora mucronata_Transcriptome.</title>
        <authorList>
            <person name="Meera S.P."/>
            <person name="Sreeshan A."/>
            <person name="Augustine A."/>
        </authorList>
    </citation>
    <scope>NUCLEOTIDE SEQUENCE</scope>
    <source>
        <tissue evidence="1">Leaf</tissue>
    </source>
</reference>